<name>A0A1T4V4S0_9GAMM</name>
<dbReference type="RefSeq" id="WP_078928316.1">
    <property type="nucleotide sequence ID" value="NZ_FUXX01000009.1"/>
</dbReference>
<dbReference type="EMBL" id="FUXX01000009">
    <property type="protein sequence ID" value="SKA59968.1"/>
    <property type="molecule type" value="Genomic_DNA"/>
</dbReference>
<dbReference type="AlphaFoldDB" id="A0A1T4V4S0"/>
<keyword evidence="2" id="KW-1185">Reference proteome</keyword>
<protein>
    <submittedName>
        <fullName evidence="1">Uncharacterized protein</fullName>
    </submittedName>
</protein>
<dbReference type="Proteomes" id="UP000242432">
    <property type="component" value="Unassembled WGS sequence"/>
</dbReference>
<organism evidence="1 2">
    <name type="scientific">Succinivibrio dextrinosolvens DSM 3072</name>
    <dbReference type="NCBI Taxonomy" id="1123324"/>
    <lineage>
        <taxon>Bacteria</taxon>
        <taxon>Pseudomonadati</taxon>
        <taxon>Pseudomonadota</taxon>
        <taxon>Gammaproteobacteria</taxon>
        <taxon>Aeromonadales</taxon>
        <taxon>Succinivibrionaceae</taxon>
        <taxon>Succinivibrio</taxon>
    </lineage>
</organism>
<accession>A0A1T4V4S0</accession>
<sequence>MKILDYVLGAYTSKTERFFYKNGYDNCIKALAYYVIDPYVDQLQKESAEIQFACEKLLRELFDGINTAFEHKTSTSYPSLKMERFYLSYLLPNKNEYYGAIDEKDFSEINNTEDGPSQRFAKLSYSLHKSVTKSSFPIDVAIDITLKLFSLFKDGFFLPQDDKGSILEEPLIGRFGGGEIGRRLFDDPELKYGNKLGHWTVQNTNSSKRVELWTDFFSNHDLYEKIVDDLDSLLKFKE</sequence>
<evidence type="ECO:0000313" key="2">
    <source>
        <dbReference type="Proteomes" id="UP000242432"/>
    </source>
</evidence>
<proteinExistence type="predicted"/>
<evidence type="ECO:0000313" key="1">
    <source>
        <dbReference type="EMBL" id="SKA59968.1"/>
    </source>
</evidence>
<gene>
    <name evidence="1" type="ORF">SAMN02745213_00771</name>
</gene>
<reference evidence="2" key="1">
    <citation type="submission" date="2017-02" db="EMBL/GenBank/DDBJ databases">
        <authorList>
            <person name="Varghese N."/>
            <person name="Submissions S."/>
        </authorList>
    </citation>
    <scope>NUCLEOTIDE SEQUENCE [LARGE SCALE GENOMIC DNA]</scope>
    <source>
        <strain evidence="2">DSM 3072</strain>
    </source>
</reference>